<dbReference type="InterPro" id="IPR022911">
    <property type="entry name" value="Phe_tRNA_ligase_alpha1_bac"/>
</dbReference>
<dbReference type="PANTHER" id="PTHR11538:SF41">
    <property type="entry name" value="PHENYLALANINE--TRNA LIGASE, MITOCHONDRIAL"/>
    <property type="match status" value="1"/>
</dbReference>
<dbReference type="InterPro" id="IPR045864">
    <property type="entry name" value="aa-tRNA-synth_II/BPL/LPL"/>
</dbReference>
<feature type="binding site" evidence="13">
    <location>
        <position position="276"/>
    </location>
    <ligand>
        <name>Mg(2+)</name>
        <dbReference type="ChEBI" id="CHEBI:18420"/>
        <note>shared with beta subunit</note>
    </ligand>
</feature>
<evidence type="ECO:0000256" key="6">
    <source>
        <dbReference type="ARBA" id="ARBA00022723"/>
    </source>
</evidence>
<keyword evidence="11 13" id="KW-0030">Aminoacyl-tRNA synthetase</keyword>
<organism evidence="15 16">
    <name type="scientific">Devosia algicola</name>
    <dbReference type="NCBI Taxonomy" id="3026418"/>
    <lineage>
        <taxon>Bacteria</taxon>
        <taxon>Pseudomonadati</taxon>
        <taxon>Pseudomonadota</taxon>
        <taxon>Alphaproteobacteria</taxon>
        <taxon>Hyphomicrobiales</taxon>
        <taxon>Devosiaceae</taxon>
        <taxon>Devosia</taxon>
    </lineage>
</organism>
<keyword evidence="10 13" id="KW-0648">Protein biosynthesis</keyword>
<dbReference type="InterPro" id="IPR004188">
    <property type="entry name" value="Phe-tRNA_ligase_II_N"/>
</dbReference>
<dbReference type="HAMAP" id="MF_00281">
    <property type="entry name" value="Phe_tRNA_synth_alpha1"/>
    <property type="match status" value="1"/>
</dbReference>
<dbReference type="Pfam" id="PF02912">
    <property type="entry name" value="Phe_tRNA-synt_N"/>
    <property type="match status" value="1"/>
</dbReference>
<keyword evidence="16" id="KW-1185">Reference proteome</keyword>
<dbReference type="InterPro" id="IPR006195">
    <property type="entry name" value="aa-tRNA-synth_II"/>
</dbReference>
<dbReference type="EMBL" id="CP118246">
    <property type="protein sequence ID" value="WDR02009.1"/>
    <property type="molecule type" value="Genomic_DNA"/>
</dbReference>
<dbReference type="SUPFAM" id="SSF46589">
    <property type="entry name" value="tRNA-binding arm"/>
    <property type="match status" value="1"/>
</dbReference>
<evidence type="ECO:0000259" key="14">
    <source>
        <dbReference type="PROSITE" id="PS50862"/>
    </source>
</evidence>
<dbReference type="EC" id="6.1.1.20" evidence="13"/>
<gene>
    <name evidence="13 15" type="primary">pheS</name>
    <name evidence="15" type="ORF">PSQ19_15155</name>
</gene>
<comment type="catalytic activity">
    <reaction evidence="12 13">
        <text>tRNA(Phe) + L-phenylalanine + ATP = L-phenylalanyl-tRNA(Phe) + AMP + diphosphate + H(+)</text>
        <dbReference type="Rhea" id="RHEA:19413"/>
        <dbReference type="Rhea" id="RHEA-COMP:9668"/>
        <dbReference type="Rhea" id="RHEA-COMP:9699"/>
        <dbReference type="ChEBI" id="CHEBI:15378"/>
        <dbReference type="ChEBI" id="CHEBI:30616"/>
        <dbReference type="ChEBI" id="CHEBI:33019"/>
        <dbReference type="ChEBI" id="CHEBI:58095"/>
        <dbReference type="ChEBI" id="CHEBI:78442"/>
        <dbReference type="ChEBI" id="CHEBI:78531"/>
        <dbReference type="ChEBI" id="CHEBI:456215"/>
        <dbReference type="EC" id="6.1.1.20"/>
    </reaction>
</comment>
<keyword evidence="6 13" id="KW-0479">Metal-binding</keyword>
<evidence type="ECO:0000256" key="12">
    <source>
        <dbReference type="ARBA" id="ARBA00049255"/>
    </source>
</evidence>
<evidence type="ECO:0000256" key="9">
    <source>
        <dbReference type="ARBA" id="ARBA00022842"/>
    </source>
</evidence>
<evidence type="ECO:0000256" key="3">
    <source>
        <dbReference type="ARBA" id="ARBA00011209"/>
    </source>
</evidence>
<evidence type="ECO:0000256" key="1">
    <source>
        <dbReference type="ARBA" id="ARBA00004496"/>
    </source>
</evidence>
<dbReference type="SUPFAM" id="SSF55681">
    <property type="entry name" value="Class II aaRS and biotin synthetases"/>
    <property type="match status" value="1"/>
</dbReference>
<comment type="subcellular location">
    <subcellularLocation>
        <location evidence="1 13">Cytoplasm</location>
    </subcellularLocation>
</comment>
<evidence type="ECO:0000256" key="8">
    <source>
        <dbReference type="ARBA" id="ARBA00022840"/>
    </source>
</evidence>
<reference evidence="15 16" key="1">
    <citation type="submission" date="2023-02" db="EMBL/GenBank/DDBJ databases">
        <title>Devosia algicola sp. nov., isolated from the phycosphere of marine algae.</title>
        <authorList>
            <person name="Kim J.M."/>
            <person name="Lee J.K."/>
            <person name="Choi B.J."/>
            <person name="Bayburt H."/>
            <person name="Jeon C.O."/>
        </authorList>
    </citation>
    <scope>NUCLEOTIDE SEQUENCE [LARGE SCALE GENOMIC DNA]</scope>
    <source>
        <strain evidence="15 16">G20-9</strain>
    </source>
</reference>
<evidence type="ECO:0000313" key="15">
    <source>
        <dbReference type="EMBL" id="WDR02009.1"/>
    </source>
</evidence>
<dbReference type="Gene3D" id="3.30.930.10">
    <property type="entry name" value="Bira Bifunctional Protein, Domain 2"/>
    <property type="match status" value="1"/>
</dbReference>
<dbReference type="InterPro" id="IPR002319">
    <property type="entry name" value="Phenylalanyl-tRNA_Synthase"/>
</dbReference>
<dbReference type="Pfam" id="PF01409">
    <property type="entry name" value="tRNA-synt_2d"/>
    <property type="match status" value="1"/>
</dbReference>
<evidence type="ECO:0000256" key="10">
    <source>
        <dbReference type="ARBA" id="ARBA00022917"/>
    </source>
</evidence>
<keyword evidence="7 13" id="KW-0547">Nucleotide-binding</keyword>
<dbReference type="Proteomes" id="UP001220530">
    <property type="component" value="Chromosome"/>
</dbReference>
<comment type="similarity">
    <text evidence="2 13">Belongs to the class-II aminoacyl-tRNA synthetase family. Phe-tRNA synthetase alpha subunit type 1 subfamily.</text>
</comment>
<comment type="subunit">
    <text evidence="3 13">Tetramer of two alpha and two beta subunits.</text>
</comment>
<dbReference type="InterPro" id="IPR004529">
    <property type="entry name" value="Phe-tRNA-synth_IIc_asu"/>
</dbReference>
<dbReference type="NCBIfam" id="TIGR00468">
    <property type="entry name" value="pheS"/>
    <property type="match status" value="1"/>
</dbReference>
<sequence length="376" mass="41760">MSLDQQINSLRTELTEAIADSSDETSLDAVRVAGLGKKGSVSALLAGLGKMDPEERKTAGPAINGLKGEIAGLIEQRLVEIRSRALEARLAAETVDITLPLPPAPTARGRIHPVSQTLDEITAIFSDMGFSIAEGPDIETDYYNFTALNFPEGHPAREMHDTFFMKPGPDGVKKVLRTHTSPVQIRVMQKANEKPAAKYMTPPMDPPIRVVIPGRTYRNDSDQTHTPMFHQIEGLVIDKSSHIGQLRFVLEEFLKAYFEIPDVTLRFRPSFFPFTEPSMEVDVQCDRSGNEIRIGQGSDWLEILGCGMVHPNVLTMVGLDPEIYQGFAWGMGIDRIAMLKYGMPDLRAFFDADKRWLDHYGFRPLDLPTLFGGLSS</sequence>
<evidence type="ECO:0000256" key="11">
    <source>
        <dbReference type="ARBA" id="ARBA00023146"/>
    </source>
</evidence>
<dbReference type="InterPro" id="IPR010978">
    <property type="entry name" value="tRNA-bd_arm"/>
</dbReference>
<proteinExistence type="inferred from homology"/>
<evidence type="ECO:0000256" key="7">
    <source>
        <dbReference type="ARBA" id="ARBA00022741"/>
    </source>
</evidence>
<dbReference type="PANTHER" id="PTHR11538">
    <property type="entry name" value="PHENYLALANYL-TRNA SYNTHETASE"/>
    <property type="match status" value="1"/>
</dbReference>
<dbReference type="RefSeq" id="WP_282218416.1">
    <property type="nucleotide sequence ID" value="NZ_CP118246.1"/>
</dbReference>
<comment type="cofactor">
    <cofactor evidence="13">
        <name>Mg(2+)</name>
        <dbReference type="ChEBI" id="CHEBI:18420"/>
    </cofactor>
    <text evidence="13">Binds 2 magnesium ions per tetramer.</text>
</comment>
<evidence type="ECO:0000256" key="2">
    <source>
        <dbReference type="ARBA" id="ARBA00010207"/>
    </source>
</evidence>
<feature type="domain" description="Aminoacyl-transfer RNA synthetases class-II family profile" evidence="14">
    <location>
        <begin position="124"/>
        <end position="364"/>
    </location>
</feature>
<evidence type="ECO:0000313" key="16">
    <source>
        <dbReference type="Proteomes" id="UP001220530"/>
    </source>
</evidence>
<evidence type="ECO:0000256" key="4">
    <source>
        <dbReference type="ARBA" id="ARBA00022490"/>
    </source>
</evidence>
<accession>A0ABY7YL44</accession>
<evidence type="ECO:0000256" key="13">
    <source>
        <dbReference type="HAMAP-Rule" id="MF_00281"/>
    </source>
</evidence>
<keyword evidence="9 13" id="KW-0460">Magnesium</keyword>
<dbReference type="GO" id="GO:0004826">
    <property type="term" value="F:phenylalanine-tRNA ligase activity"/>
    <property type="evidence" value="ECO:0007669"/>
    <property type="project" value="UniProtKB-EC"/>
</dbReference>
<keyword evidence="4 13" id="KW-0963">Cytoplasm</keyword>
<keyword evidence="5 13" id="KW-0436">Ligase</keyword>
<dbReference type="CDD" id="cd00496">
    <property type="entry name" value="PheRS_alpha_core"/>
    <property type="match status" value="1"/>
</dbReference>
<keyword evidence="8 13" id="KW-0067">ATP-binding</keyword>
<name>A0ABY7YL44_9HYPH</name>
<dbReference type="PROSITE" id="PS50862">
    <property type="entry name" value="AA_TRNA_LIGASE_II"/>
    <property type="match status" value="1"/>
</dbReference>
<evidence type="ECO:0000256" key="5">
    <source>
        <dbReference type="ARBA" id="ARBA00022598"/>
    </source>
</evidence>
<protein>
    <recommendedName>
        <fullName evidence="13">Phenylalanine--tRNA ligase alpha subunit</fullName>
        <ecNumber evidence="13">6.1.1.20</ecNumber>
    </recommendedName>
    <alternativeName>
        <fullName evidence="13">Phenylalanyl-tRNA synthetase alpha subunit</fullName>
        <shortName evidence="13">PheRS</shortName>
    </alternativeName>
</protein>